<dbReference type="RefSeq" id="WP_107301284.1">
    <property type="nucleotide sequence ID" value="NZ_PYMB01000036.1"/>
</dbReference>
<dbReference type="Proteomes" id="UP000241346">
    <property type="component" value="Unassembled WGS sequence"/>
</dbReference>
<sequence>MRDTHKISAEIKAAHDELTSLVSKANEEKRSLSECDEYKVLKEKYDVLNVEYKNTKLAEDELRSMPATSVPSNSTGEKRELGLFVKKSENRYLGLGDTAGSAELARSTTYSNEIIEAVNKQVIMRQKANVTSVSGWSYKDTVGVGSVAAGFVGEAENYKDNSNLGIKQREYKLHKLMAYPKTTEETIDQSDIVNLEQWLLEKIAEGFSEVEDYAFWYGDGVGKPKGLLTYPIYWSGEWDKITPENATDVIQGISSSGGDATNIKSYINTDRVLWRALMSQQTKLKAKYQPNAEWYMTSVCWENVRIVSDANDRPLIGNLESGDGFTLLGKPVNIIDSFLPKDQMLIVYGDLNQAYQIVDSSNPIKINRDEVTEPEYVKFPTRTYVGSGLRNGEAIKLVSIRNFVAEVPPEPDQPTDQEEAA</sequence>
<accession>A0A2T3MYS8</accession>
<dbReference type="Gene3D" id="3.30.2320.10">
    <property type="entry name" value="hypothetical protein PF0899 domain"/>
    <property type="match status" value="1"/>
</dbReference>
<evidence type="ECO:0000313" key="4">
    <source>
        <dbReference type="Proteomes" id="UP000241346"/>
    </source>
</evidence>
<protein>
    <submittedName>
        <fullName evidence="3">Phage major capsid protein</fullName>
    </submittedName>
</protein>
<dbReference type="OrthoDB" id="9786516at2"/>
<dbReference type="SUPFAM" id="SSF56563">
    <property type="entry name" value="Major capsid protein gp5"/>
    <property type="match status" value="1"/>
</dbReference>
<proteinExistence type="predicted"/>
<dbReference type="InterPro" id="IPR054612">
    <property type="entry name" value="Phage_capsid-like_C"/>
</dbReference>
<evidence type="ECO:0000259" key="2">
    <source>
        <dbReference type="Pfam" id="PF05065"/>
    </source>
</evidence>
<dbReference type="Gene3D" id="3.30.2400.10">
    <property type="entry name" value="Major capsid protein gp5"/>
    <property type="match status" value="1"/>
</dbReference>
<reference evidence="3 4" key="1">
    <citation type="submission" date="2018-03" db="EMBL/GenBank/DDBJ databases">
        <title>Whole genome sequencing of Histamine producing bacteria.</title>
        <authorList>
            <person name="Butler K."/>
        </authorList>
    </citation>
    <scope>NUCLEOTIDE SEQUENCE [LARGE SCALE GENOMIC DNA]</scope>
    <source>
        <strain evidence="3 4">DSM 19138</strain>
    </source>
</reference>
<comment type="subcellular location">
    <subcellularLocation>
        <location evidence="1">Virion</location>
    </subcellularLocation>
</comment>
<evidence type="ECO:0000256" key="1">
    <source>
        <dbReference type="ARBA" id="ARBA00004328"/>
    </source>
</evidence>
<evidence type="ECO:0000313" key="3">
    <source>
        <dbReference type="EMBL" id="PSW05044.1"/>
    </source>
</evidence>
<gene>
    <name evidence="3" type="ORF">C9J01_27655</name>
</gene>
<feature type="domain" description="Phage capsid-like C-terminal" evidence="2">
    <location>
        <begin position="109"/>
        <end position="399"/>
    </location>
</feature>
<dbReference type="AlphaFoldDB" id="A0A2T3MYS8"/>
<dbReference type="EMBL" id="PYMB01000036">
    <property type="protein sequence ID" value="PSW05044.1"/>
    <property type="molecule type" value="Genomic_DNA"/>
</dbReference>
<name>A0A2T3MYS8_9GAMM</name>
<dbReference type="Pfam" id="PF05065">
    <property type="entry name" value="Phage_capsid"/>
    <property type="match status" value="1"/>
</dbReference>
<comment type="caution">
    <text evidence="3">The sequence shown here is derived from an EMBL/GenBank/DDBJ whole genome shotgun (WGS) entry which is preliminary data.</text>
</comment>
<organism evidence="3 4">
    <name type="scientific">Photobacterium rosenbergii</name>
    <dbReference type="NCBI Taxonomy" id="294936"/>
    <lineage>
        <taxon>Bacteria</taxon>
        <taxon>Pseudomonadati</taxon>
        <taxon>Pseudomonadota</taxon>
        <taxon>Gammaproteobacteria</taxon>
        <taxon>Vibrionales</taxon>
        <taxon>Vibrionaceae</taxon>
        <taxon>Photobacterium</taxon>
    </lineage>
</organism>
<dbReference type="InterPro" id="IPR024455">
    <property type="entry name" value="Phage_capsid"/>
</dbReference>
<dbReference type="NCBIfam" id="TIGR01554">
    <property type="entry name" value="major_cap_HK97"/>
    <property type="match status" value="1"/>
</dbReference>